<sequence>MGGVAIMINPNQVQINSTSPPDALGNFFLENFLYDESGRLLIIKICWENRQLNIGCIYLPANAAQRLAWLESTTEFLLSLNTHIFCDIVGGDWNMVMNAIDQTSLRRPNLRERHRFLTFLSLLNPEIETLIDGYRTLAPDTIMYTHHSSNSMARLDQIYITPTLLQDSRNWETQVLPNSLNLDHHMASFELRPLMAAKRGPGCFRFKCSLLKCKLVHEALVGFMKNLKDLPITPNVWISLKTQLGSSIARIVHTKTKALNVKQLVQLRRTSPSQSLERRISAIIAQESQLNEFATKAYAYSSMAKNWLLGEKPTRWFFSRCKSSNFSNIMALFSPETGDLEDDVESIPKIAAHFYESLFAKKPTNSGLGRDFISLVPKIPAIIRKSIKGPITPKEVKANIKGAATECFISMLDGEMVSHQFSNGVLSLLYKNKGLPTDLRNYRPLTVTNSDYKLFTGIIAKRLCNALEGVIGPHQYAFLPGRLIDDNIRLVQSIVDEYSDPAKGGAYLLFIDQEKAYDRVDHKFLWRLLKHVGLPRAFRKAIKMLYSEIHLKIMVNGFASPMFPVMSGVRQGDPLSCILYVLFLEPLIRKLNASEIEGISLDNNTCIKAVCYADDTVLILKNQSEVNMAQKILDDFCASTGAKINWNKSSVLKVGTPPEIDMPEVSFISPENPYLHLGIPIGSDIKEQVQTLWEDIRLKMENIASQWSSAHLSLKGRVMIANSLMYLLLRYHLKFLPISTQLINTFVKIYYDFIWAQKSHQKLHDQHSILPSSKGGIGSIDLHSVIDAICIQTIATLATRSDLPWVQIQRRILSGLHTQTRGEVLPMVNRPWVQKSSSRPIKESDLPTCLQHVWLKWFRLFQNPSLGIILEPPKT</sequence>
<dbReference type="AlphaFoldDB" id="A0A5C3EST9"/>
<gene>
    <name evidence="2" type="ORF">UTRI_02996</name>
</gene>
<dbReference type="EMBL" id="OOIN01000043">
    <property type="protein sequence ID" value="SPO32439.1"/>
    <property type="molecule type" value="Genomic_DNA"/>
</dbReference>
<organism evidence="2 3">
    <name type="scientific">Ustilago trichophora</name>
    <dbReference type="NCBI Taxonomy" id="86804"/>
    <lineage>
        <taxon>Eukaryota</taxon>
        <taxon>Fungi</taxon>
        <taxon>Dikarya</taxon>
        <taxon>Basidiomycota</taxon>
        <taxon>Ustilaginomycotina</taxon>
        <taxon>Ustilaginomycetes</taxon>
        <taxon>Ustilaginales</taxon>
        <taxon>Ustilaginaceae</taxon>
        <taxon>Ustilago</taxon>
    </lineage>
</organism>
<evidence type="ECO:0000313" key="3">
    <source>
        <dbReference type="Proteomes" id="UP000324022"/>
    </source>
</evidence>
<dbReference type="SUPFAM" id="SSF56219">
    <property type="entry name" value="DNase I-like"/>
    <property type="match status" value="1"/>
</dbReference>
<dbReference type="OrthoDB" id="2556559at2759"/>
<protein>
    <submittedName>
        <fullName evidence="2">Related to Retrovirus-related POL polyprotein</fullName>
    </submittedName>
</protein>
<dbReference type="CDD" id="cd01650">
    <property type="entry name" value="RT_nLTR_like"/>
    <property type="match status" value="1"/>
</dbReference>
<dbReference type="Proteomes" id="UP000324022">
    <property type="component" value="Unassembled WGS sequence"/>
</dbReference>
<reference evidence="2 3" key="1">
    <citation type="submission" date="2018-03" db="EMBL/GenBank/DDBJ databases">
        <authorList>
            <person name="Guldener U."/>
        </authorList>
    </citation>
    <scope>NUCLEOTIDE SEQUENCE [LARGE SCALE GENOMIC DNA]</scope>
    <source>
        <strain evidence="2 3">NBRC100155</strain>
    </source>
</reference>
<dbReference type="SUPFAM" id="SSF56672">
    <property type="entry name" value="DNA/RNA polymerases"/>
    <property type="match status" value="1"/>
</dbReference>
<proteinExistence type="predicted"/>
<dbReference type="PANTHER" id="PTHR31635">
    <property type="entry name" value="REVERSE TRANSCRIPTASE DOMAIN-CONTAINING PROTEIN-RELATED"/>
    <property type="match status" value="1"/>
</dbReference>
<dbReference type="Gene3D" id="3.60.10.10">
    <property type="entry name" value="Endonuclease/exonuclease/phosphatase"/>
    <property type="match status" value="1"/>
</dbReference>
<dbReference type="PROSITE" id="PS50878">
    <property type="entry name" value="RT_POL"/>
    <property type="match status" value="1"/>
</dbReference>
<evidence type="ECO:0000259" key="1">
    <source>
        <dbReference type="PROSITE" id="PS50878"/>
    </source>
</evidence>
<accession>A0A5C3EST9</accession>
<evidence type="ECO:0000313" key="2">
    <source>
        <dbReference type="EMBL" id="SPO32439.1"/>
    </source>
</evidence>
<feature type="domain" description="Reverse transcriptase" evidence="1">
    <location>
        <begin position="410"/>
        <end position="681"/>
    </location>
</feature>
<dbReference type="Pfam" id="PF00078">
    <property type="entry name" value="RVT_1"/>
    <property type="match status" value="1"/>
</dbReference>
<dbReference type="PANTHER" id="PTHR31635:SF196">
    <property type="entry name" value="REVERSE TRANSCRIPTASE DOMAIN-CONTAINING PROTEIN-RELATED"/>
    <property type="match status" value="1"/>
</dbReference>
<dbReference type="InterPro" id="IPR043502">
    <property type="entry name" value="DNA/RNA_pol_sf"/>
</dbReference>
<dbReference type="InterPro" id="IPR036691">
    <property type="entry name" value="Endo/exonu/phosph_ase_sf"/>
</dbReference>
<name>A0A5C3EST9_9BASI</name>
<dbReference type="InterPro" id="IPR000477">
    <property type="entry name" value="RT_dom"/>
</dbReference>
<keyword evidence="3" id="KW-1185">Reference proteome</keyword>